<reference evidence="2" key="1">
    <citation type="submission" date="2019-03" db="EMBL/GenBank/DDBJ databases">
        <title>WGS assembly of Setaria viridis.</title>
        <authorList>
            <person name="Huang P."/>
            <person name="Jenkins J."/>
            <person name="Grimwood J."/>
            <person name="Barry K."/>
            <person name="Healey A."/>
            <person name="Mamidi S."/>
            <person name="Sreedasyam A."/>
            <person name="Shu S."/>
            <person name="Feldman M."/>
            <person name="Wu J."/>
            <person name="Yu Y."/>
            <person name="Chen C."/>
            <person name="Johnson J."/>
            <person name="Rokhsar D."/>
            <person name="Baxter I."/>
            <person name="Schmutz J."/>
            <person name="Brutnell T."/>
            <person name="Kellogg E."/>
        </authorList>
    </citation>
    <scope>NUCLEOTIDE SEQUENCE [LARGE SCALE GENOMIC DNA]</scope>
</reference>
<evidence type="ECO:0000256" key="1">
    <source>
        <dbReference type="SAM" id="Coils"/>
    </source>
</evidence>
<organism evidence="2 3">
    <name type="scientific">Setaria viridis</name>
    <name type="common">Green bristlegrass</name>
    <name type="synonym">Setaria italica subsp. viridis</name>
    <dbReference type="NCBI Taxonomy" id="4556"/>
    <lineage>
        <taxon>Eukaryota</taxon>
        <taxon>Viridiplantae</taxon>
        <taxon>Streptophyta</taxon>
        <taxon>Embryophyta</taxon>
        <taxon>Tracheophyta</taxon>
        <taxon>Spermatophyta</taxon>
        <taxon>Magnoliopsida</taxon>
        <taxon>Liliopsida</taxon>
        <taxon>Poales</taxon>
        <taxon>Poaceae</taxon>
        <taxon>PACMAD clade</taxon>
        <taxon>Panicoideae</taxon>
        <taxon>Panicodae</taxon>
        <taxon>Paniceae</taxon>
        <taxon>Cenchrinae</taxon>
        <taxon>Setaria</taxon>
    </lineage>
</organism>
<name>A0A4V6DA36_SETVI</name>
<keyword evidence="3" id="KW-1185">Reference proteome</keyword>
<evidence type="ECO:0000313" key="3">
    <source>
        <dbReference type="Proteomes" id="UP000298652"/>
    </source>
</evidence>
<dbReference type="AlphaFoldDB" id="A0A4V6DA36"/>
<gene>
    <name evidence="2" type="ORF">SEVIR_3G326300v2</name>
</gene>
<accession>A0A4V6DA36</accession>
<evidence type="ECO:0000313" key="2">
    <source>
        <dbReference type="EMBL" id="TKW28486.1"/>
    </source>
</evidence>
<dbReference type="EMBL" id="CM016554">
    <property type="protein sequence ID" value="TKW28486.1"/>
    <property type="molecule type" value="Genomic_DNA"/>
</dbReference>
<feature type="coiled-coil region" evidence="1">
    <location>
        <begin position="62"/>
        <end position="100"/>
    </location>
</feature>
<dbReference type="OMA" id="IKVEWLE"/>
<dbReference type="Gramene" id="TKW28486">
    <property type="protein sequence ID" value="TKW28486"/>
    <property type="gene ID" value="SEVIR_3G326300v2"/>
</dbReference>
<dbReference type="PANTHER" id="PTHR45224">
    <property type="entry name" value="OS01G0527900 PROTEIN-RELATED"/>
    <property type="match status" value="1"/>
</dbReference>
<dbReference type="Proteomes" id="UP000298652">
    <property type="component" value="Chromosome 3"/>
</dbReference>
<keyword evidence="1" id="KW-0175">Coiled coil</keyword>
<dbReference type="PANTHER" id="PTHR45224:SF16">
    <property type="entry name" value="OS01G0527900 PROTEIN"/>
    <property type="match status" value="1"/>
</dbReference>
<sequence length="133" mass="15870">MERKRLEAQQRLAIAISEGTRHLKERIAKSKQNRKDKVKESMIRKELKNTIEAQAKQKQFQLQISSEKLQSAELEYQAAKENMESKARELEYKMLDFYNELLVAETSRMSEDIKVEWLEALKCMRMRLFDNQD</sequence>
<proteinExistence type="predicted"/>
<protein>
    <submittedName>
        <fullName evidence="2">Uncharacterized protein</fullName>
    </submittedName>
</protein>